<keyword evidence="3" id="KW-1185">Reference proteome</keyword>
<keyword evidence="1" id="KW-0812">Transmembrane</keyword>
<dbReference type="EC" id="2.7.1.191" evidence="2"/>
<dbReference type="AlphaFoldDB" id="E7N291"/>
<dbReference type="PROSITE" id="PS51107">
    <property type="entry name" value="PTS_EIIC_TYPE_5"/>
    <property type="match status" value="1"/>
</dbReference>
<sequence>MDMELIAAAANGFMELFRAGAATFTSWVTGIIPLLVIMMTAVNSVIKLIGEDRVNGVAQRATENIITRYTVLPVLAVLFLGNPMCYTFGNFVEQKYKPAYYDAAVSFVHPVTGLFPHANGGELFVYMGIAAGITTLGLPLGDLAVRYFLVGVVVILIRGIVTEKIYLYMTRREEKRA</sequence>
<dbReference type="GO" id="GO:0016020">
    <property type="term" value="C:membrane"/>
    <property type="evidence" value="ECO:0007669"/>
    <property type="project" value="InterPro"/>
</dbReference>
<dbReference type="Pfam" id="PF03608">
    <property type="entry name" value="EII-GUT"/>
    <property type="match status" value="1"/>
</dbReference>
<feature type="transmembrane region" description="Helical" evidence="1">
    <location>
        <begin position="147"/>
        <end position="167"/>
    </location>
</feature>
<dbReference type="STRING" id="749551.HMPREF9555_01102"/>
<gene>
    <name evidence="2" type="primary">srlA</name>
    <name evidence="2" type="ORF">HMPREF9555_01102</name>
</gene>
<reference evidence="2 3" key="1">
    <citation type="submission" date="2010-08" db="EMBL/GenBank/DDBJ databases">
        <authorList>
            <person name="Weinstock G."/>
            <person name="Sodergren E."/>
            <person name="Clifton S."/>
            <person name="Fulton L."/>
            <person name="Fulton B."/>
            <person name="Courtney L."/>
            <person name="Fronick C."/>
            <person name="Harrison M."/>
            <person name="Strong C."/>
            <person name="Farmer C."/>
            <person name="Delahaunty K."/>
            <person name="Markovic C."/>
            <person name="Hall O."/>
            <person name="Minx P."/>
            <person name="Tomlinson C."/>
            <person name="Mitreva M."/>
            <person name="Hou S."/>
            <person name="Chen J."/>
            <person name="Wollam A."/>
            <person name="Pepin K.H."/>
            <person name="Johnson M."/>
            <person name="Bhonagiri V."/>
            <person name="Zhang X."/>
            <person name="Suruliraj S."/>
            <person name="Warren W."/>
            <person name="Chinwalla A."/>
            <person name="Mardis E.R."/>
            <person name="Wilson R.K."/>
        </authorList>
    </citation>
    <scope>NUCLEOTIDE SEQUENCE [LARGE SCALE GENOMIC DNA]</scope>
    <source>
        <strain evidence="2 3">F0399</strain>
    </source>
</reference>
<organism evidence="2 3">
    <name type="scientific">Selenomonas artemidis F0399</name>
    <dbReference type="NCBI Taxonomy" id="749551"/>
    <lineage>
        <taxon>Bacteria</taxon>
        <taxon>Bacillati</taxon>
        <taxon>Bacillota</taxon>
        <taxon>Negativicutes</taxon>
        <taxon>Selenomonadales</taxon>
        <taxon>Selenomonadaceae</taxon>
        <taxon>Selenomonas</taxon>
    </lineage>
</organism>
<dbReference type="GO" id="GO:0009401">
    <property type="term" value="P:phosphoenolpyruvate-dependent sugar phosphotransferase system"/>
    <property type="evidence" value="ECO:0007669"/>
    <property type="project" value="InterPro"/>
</dbReference>
<name>E7N291_9FIRM</name>
<keyword evidence="2" id="KW-0808">Transferase</keyword>
<comment type="caution">
    <text evidence="2">The sequence shown here is derived from an EMBL/GenBank/DDBJ whole genome shotgun (WGS) entry which is preliminary data.</text>
</comment>
<keyword evidence="1" id="KW-0472">Membrane</keyword>
<feature type="transmembrane region" description="Helical" evidence="1">
    <location>
        <begin position="31"/>
        <end position="50"/>
    </location>
</feature>
<protein>
    <submittedName>
        <fullName evidence="2">PTS system, glucitol/sorbitol-specific, IIC component</fullName>
        <ecNumber evidence="2">2.7.1.191</ecNumber>
    </submittedName>
</protein>
<dbReference type="InterPro" id="IPR004699">
    <property type="entry name" value="PTS_IID_sorb"/>
</dbReference>
<dbReference type="GO" id="GO:0016740">
    <property type="term" value="F:transferase activity"/>
    <property type="evidence" value="ECO:0007669"/>
    <property type="project" value="UniProtKB-KW"/>
</dbReference>
<dbReference type="HOGENOM" id="CLU_093147_0_0_9"/>
<evidence type="ECO:0000313" key="2">
    <source>
        <dbReference type="EMBL" id="EFW29873.1"/>
    </source>
</evidence>
<feature type="transmembrane region" description="Helical" evidence="1">
    <location>
        <begin position="71"/>
        <end position="92"/>
    </location>
</feature>
<dbReference type="PANTHER" id="PTHR40399">
    <property type="entry name" value="PTS SYSTEM GLUCITOL/SORBITOL-SPECIFIC EIIC COMPONENT"/>
    <property type="match status" value="1"/>
</dbReference>
<proteinExistence type="predicted"/>
<dbReference type="NCBIfam" id="TIGR00821">
    <property type="entry name" value="EII-GUT"/>
    <property type="match status" value="1"/>
</dbReference>
<evidence type="ECO:0000313" key="3">
    <source>
        <dbReference type="Proteomes" id="UP000004633"/>
    </source>
</evidence>
<dbReference type="PIRSF" id="PIRSF038321">
    <property type="entry name" value="PTS_glc_srb_IIC"/>
    <property type="match status" value="1"/>
</dbReference>
<dbReference type="PANTHER" id="PTHR40399:SF1">
    <property type="entry name" value="PTS SYSTEM GLUCITOL_SORBITOL-SPECIFIC EIIC COMPONENT"/>
    <property type="match status" value="1"/>
</dbReference>
<dbReference type="EMBL" id="AECV01000016">
    <property type="protein sequence ID" value="EFW29873.1"/>
    <property type="molecule type" value="Genomic_DNA"/>
</dbReference>
<dbReference type="Proteomes" id="UP000004633">
    <property type="component" value="Unassembled WGS sequence"/>
</dbReference>
<evidence type="ECO:0000256" key="1">
    <source>
        <dbReference type="SAM" id="Phobius"/>
    </source>
</evidence>
<accession>E7N291</accession>
<keyword evidence="1" id="KW-1133">Transmembrane helix</keyword>